<evidence type="ECO:0000313" key="2">
    <source>
        <dbReference type="Proteomes" id="UP000283095"/>
    </source>
</evidence>
<protein>
    <submittedName>
        <fullName evidence="1">Uncharacterized protein</fullName>
    </submittedName>
</protein>
<proteinExistence type="predicted"/>
<dbReference type="EMBL" id="CP026095">
    <property type="protein sequence ID" value="AZV45317.1"/>
    <property type="molecule type" value="Genomic_DNA"/>
</dbReference>
<name>A0A3T0KYB2_9BACI</name>
<dbReference type="Proteomes" id="UP000283095">
    <property type="component" value="Chromosome"/>
</dbReference>
<dbReference type="AlphaFoldDB" id="A0A3T0KYB2"/>
<reference evidence="1 2" key="1">
    <citation type="submission" date="2018-01" db="EMBL/GenBank/DDBJ databases">
        <title>Bacillus asahii Genome sequencing and assembly.</title>
        <authorList>
            <person name="Jiang H."/>
            <person name="Feng Y."/>
            <person name="Zhao F."/>
            <person name="Lin X."/>
        </authorList>
    </citation>
    <scope>NUCLEOTIDE SEQUENCE [LARGE SCALE GENOMIC DNA]</scope>
    <source>
        <strain evidence="1 2">OM18</strain>
    </source>
</reference>
<dbReference type="Pfam" id="PF26162">
    <property type="entry name" value="YwzD"/>
    <property type="match status" value="1"/>
</dbReference>
<dbReference type="InterPro" id="IPR058930">
    <property type="entry name" value="YwzD"/>
</dbReference>
<gene>
    <name evidence="1" type="ORF">BAOM_4739</name>
</gene>
<organism evidence="1 2">
    <name type="scientific">Peribacillus asahii</name>
    <dbReference type="NCBI Taxonomy" id="228899"/>
    <lineage>
        <taxon>Bacteria</taxon>
        <taxon>Bacillati</taxon>
        <taxon>Bacillota</taxon>
        <taxon>Bacilli</taxon>
        <taxon>Bacillales</taxon>
        <taxon>Bacillaceae</taxon>
        <taxon>Peribacillus</taxon>
    </lineage>
</organism>
<evidence type="ECO:0000313" key="1">
    <source>
        <dbReference type="EMBL" id="AZV45317.1"/>
    </source>
</evidence>
<sequence>MKSTNISNEAFYQLLREAFEKGEQDPNVTADELVEELSVKLMQMVEYRKR</sequence>
<dbReference type="RefSeq" id="WP_164853310.1">
    <property type="nucleotide sequence ID" value="NZ_CP026095.1"/>
</dbReference>
<dbReference type="KEGG" id="pasa:BAOM_4739"/>
<accession>A0A3T0KYB2</accession>